<dbReference type="Pfam" id="PF17765">
    <property type="entry name" value="MLTR_LBD"/>
    <property type="match status" value="1"/>
</dbReference>
<sequence>MDSRTELRDFLTSRRAKITPEQAKLPAYGGNRRVQGLRREEVAMLAGVSVDYYTKLERGAVGVVSESVLDAVARALQLTPTERNHLFHLTGTSTTIRTVSRPVRTLVRPSVQRILDGLADAPAFVGTKGRDLIAANELGRAVYSPLYDDDPTGTPNTARFIFLDARARDFFVDWRDNCANLAANLRREIGSDPLNRELQTLIDDLNRESPEFRGFWTSHDVRSHDTGFKALHHPIVGDLRLTFEAMELPTDPGQTLIVYGAEPGSETADRLRLLASWTATSSTADDAR</sequence>
<dbReference type="AlphaFoldDB" id="A0A1G7X6Y1"/>
<dbReference type="InterPro" id="IPR001387">
    <property type="entry name" value="Cro/C1-type_HTH"/>
</dbReference>
<dbReference type="InterPro" id="IPR010982">
    <property type="entry name" value="Lambda_DNA-bd_dom_sf"/>
</dbReference>
<dbReference type="Gene3D" id="1.10.260.40">
    <property type="entry name" value="lambda repressor-like DNA-binding domains"/>
    <property type="match status" value="1"/>
</dbReference>
<dbReference type="SUPFAM" id="SSF47413">
    <property type="entry name" value="lambda repressor-like DNA-binding domains"/>
    <property type="match status" value="1"/>
</dbReference>
<reference evidence="2 3" key="1">
    <citation type="submission" date="2016-10" db="EMBL/GenBank/DDBJ databases">
        <authorList>
            <person name="de Groot N.N."/>
        </authorList>
    </citation>
    <scope>NUCLEOTIDE SEQUENCE [LARGE SCALE GENOMIC DNA]</scope>
    <source>
        <strain evidence="2 3">DSM 23142</strain>
    </source>
</reference>
<evidence type="ECO:0000259" key="1">
    <source>
        <dbReference type="PROSITE" id="PS50943"/>
    </source>
</evidence>
<dbReference type="Gene3D" id="3.30.450.180">
    <property type="match status" value="1"/>
</dbReference>
<name>A0A1G7X6Y1_9MICO</name>
<gene>
    <name evidence="2" type="ORF">SAMN04489810_1328</name>
</gene>
<dbReference type="PANTHER" id="PTHR35010">
    <property type="entry name" value="BLL4672 PROTEIN-RELATED"/>
    <property type="match status" value="1"/>
</dbReference>
<dbReference type="GO" id="GO:0003677">
    <property type="term" value="F:DNA binding"/>
    <property type="evidence" value="ECO:0007669"/>
    <property type="project" value="InterPro"/>
</dbReference>
<dbReference type="CDD" id="cd00093">
    <property type="entry name" value="HTH_XRE"/>
    <property type="match status" value="1"/>
</dbReference>
<evidence type="ECO:0000313" key="2">
    <source>
        <dbReference type="EMBL" id="SDG79969.1"/>
    </source>
</evidence>
<proteinExistence type="predicted"/>
<evidence type="ECO:0000313" key="3">
    <source>
        <dbReference type="Proteomes" id="UP000199009"/>
    </source>
</evidence>
<dbReference type="STRING" id="370764.SAMN04489810_1328"/>
<accession>A0A1G7X6Y1</accession>
<organism evidence="2 3">
    <name type="scientific">Microbacterium pygmaeum</name>
    <dbReference type="NCBI Taxonomy" id="370764"/>
    <lineage>
        <taxon>Bacteria</taxon>
        <taxon>Bacillati</taxon>
        <taxon>Actinomycetota</taxon>
        <taxon>Actinomycetes</taxon>
        <taxon>Micrococcales</taxon>
        <taxon>Microbacteriaceae</taxon>
        <taxon>Microbacterium</taxon>
    </lineage>
</organism>
<dbReference type="OrthoDB" id="3518652at2"/>
<dbReference type="Pfam" id="PF13560">
    <property type="entry name" value="HTH_31"/>
    <property type="match status" value="1"/>
</dbReference>
<dbReference type="EMBL" id="LT629692">
    <property type="protein sequence ID" value="SDG79969.1"/>
    <property type="molecule type" value="Genomic_DNA"/>
</dbReference>
<dbReference type="PANTHER" id="PTHR35010:SF2">
    <property type="entry name" value="BLL4672 PROTEIN"/>
    <property type="match status" value="1"/>
</dbReference>
<dbReference type="RefSeq" id="WP_091487920.1">
    <property type="nucleotide sequence ID" value="NZ_LT629692.1"/>
</dbReference>
<keyword evidence="3" id="KW-1185">Reference proteome</keyword>
<dbReference type="PROSITE" id="PS50943">
    <property type="entry name" value="HTH_CROC1"/>
    <property type="match status" value="1"/>
</dbReference>
<feature type="domain" description="HTH cro/C1-type" evidence="1">
    <location>
        <begin position="32"/>
        <end position="83"/>
    </location>
</feature>
<dbReference type="InterPro" id="IPR041413">
    <property type="entry name" value="MLTR_LBD"/>
</dbReference>
<dbReference type="Proteomes" id="UP000199009">
    <property type="component" value="Chromosome I"/>
</dbReference>
<protein>
    <submittedName>
        <fullName evidence="2">Helix-turn-helix domain-containing protein</fullName>
    </submittedName>
</protein>
<dbReference type="SMART" id="SM00530">
    <property type="entry name" value="HTH_XRE"/>
    <property type="match status" value="1"/>
</dbReference>